<feature type="compositionally biased region" description="Low complexity" evidence="1">
    <location>
        <begin position="234"/>
        <end position="248"/>
    </location>
</feature>
<feature type="region of interest" description="Disordered" evidence="1">
    <location>
        <begin position="219"/>
        <end position="257"/>
    </location>
</feature>
<gene>
    <name evidence="3" type="ORF">GGX14DRAFT_397437</name>
    <name evidence="2" type="ORF">GGX14DRAFT_401089</name>
</gene>
<evidence type="ECO:0000313" key="2">
    <source>
        <dbReference type="EMBL" id="KAJ7199797.1"/>
    </source>
</evidence>
<keyword evidence="4" id="KW-1185">Reference proteome</keyword>
<feature type="region of interest" description="Disordered" evidence="1">
    <location>
        <begin position="133"/>
        <end position="201"/>
    </location>
</feature>
<reference evidence="2" key="1">
    <citation type="submission" date="2023-03" db="EMBL/GenBank/DDBJ databases">
        <title>Massive genome expansion in bonnet fungi (Mycena s.s.) driven by repeated elements and novel gene families across ecological guilds.</title>
        <authorList>
            <consortium name="Lawrence Berkeley National Laboratory"/>
            <person name="Harder C.B."/>
            <person name="Miyauchi S."/>
            <person name="Viragh M."/>
            <person name="Kuo A."/>
            <person name="Thoen E."/>
            <person name="Andreopoulos B."/>
            <person name="Lu D."/>
            <person name="Skrede I."/>
            <person name="Drula E."/>
            <person name="Henrissat B."/>
            <person name="Morin E."/>
            <person name="Kohler A."/>
            <person name="Barry K."/>
            <person name="LaButti K."/>
            <person name="Morin E."/>
            <person name="Salamov A."/>
            <person name="Lipzen A."/>
            <person name="Mereny Z."/>
            <person name="Hegedus B."/>
            <person name="Baldrian P."/>
            <person name="Stursova M."/>
            <person name="Weitz H."/>
            <person name="Taylor A."/>
            <person name="Grigoriev I.V."/>
            <person name="Nagy L.G."/>
            <person name="Martin F."/>
            <person name="Kauserud H."/>
        </authorList>
    </citation>
    <scope>NUCLEOTIDE SEQUENCE</scope>
    <source>
        <strain evidence="2">9144</strain>
    </source>
</reference>
<accession>A0AAD6V196</accession>
<evidence type="ECO:0000256" key="1">
    <source>
        <dbReference type="SAM" id="MobiDB-lite"/>
    </source>
</evidence>
<evidence type="ECO:0000313" key="3">
    <source>
        <dbReference type="EMBL" id="KAJ7205740.1"/>
    </source>
</evidence>
<organism evidence="2 4">
    <name type="scientific">Mycena pura</name>
    <dbReference type="NCBI Taxonomy" id="153505"/>
    <lineage>
        <taxon>Eukaryota</taxon>
        <taxon>Fungi</taxon>
        <taxon>Dikarya</taxon>
        <taxon>Basidiomycota</taxon>
        <taxon>Agaricomycotina</taxon>
        <taxon>Agaricomycetes</taxon>
        <taxon>Agaricomycetidae</taxon>
        <taxon>Agaricales</taxon>
        <taxon>Marasmiineae</taxon>
        <taxon>Mycenaceae</taxon>
        <taxon>Mycena</taxon>
    </lineage>
</organism>
<proteinExistence type="predicted"/>
<dbReference type="AlphaFoldDB" id="A0AAD6V196"/>
<sequence length="288" mass="31398">MRRGLGAWPWKKPGLLLGVVHPAGGELEAAARVVAVSRMITQSHDKSPPLLLRYTLRQARPWLGFQSPKRTSSVSQTLPLPLLNMESPTSAEINVNVPRNPSTSITLTLNLRGNGPFNVNLNLNCTLPVEDTPASPLLQTPRRGVHRSAQTRRSARMTPYSRPSESPSHAQRLGLLSDRHTPRLLPSTTTRDDDLEVPETPQSQYELLCDALPGAASNQYGPPLPQFAASPAKSASSITESDSSIPEETYPDDTCFGMTDSQVDATVGSLLRACIEFNKQEEEEGSQE</sequence>
<feature type="compositionally biased region" description="Basic residues" evidence="1">
    <location>
        <begin position="143"/>
        <end position="155"/>
    </location>
</feature>
<dbReference type="EMBL" id="JARJCW010000066">
    <property type="protein sequence ID" value="KAJ7199797.1"/>
    <property type="molecule type" value="Genomic_DNA"/>
</dbReference>
<dbReference type="Proteomes" id="UP001219525">
    <property type="component" value="Unassembled WGS sequence"/>
</dbReference>
<comment type="caution">
    <text evidence="2">The sequence shown here is derived from an EMBL/GenBank/DDBJ whole genome shotgun (WGS) entry which is preliminary data.</text>
</comment>
<protein>
    <submittedName>
        <fullName evidence="2">Uncharacterized protein</fullName>
    </submittedName>
</protein>
<name>A0AAD6V196_9AGAR</name>
<evidence type="ECO:0000313" key="4">
    <source>
        <dbReference type="Proteomes" id="UP001219525"/>
    </source>
</evidence>
<dbReference type="EMBL" id="JARJCW010000042">
    <property type="protein sequence ID" value="KAJ7205740.1"/>
    <property type="molecule type" value="Genomic_DNA"/>
</dbReference>